<sequence>MLCFLLLLACVSAEHPKPIAGLGARVCKHLLIKQATCESFHVDPELMGVVDEHAVHHDGDKTKAAESLCEDAMALVRSALDDAQLSALRSDAHHARQWCNGHFNADTGKAYARMKDKIYHNSPKIDL</sequence>
<accession>A0A7S0ISF0</accession>
<protein>
    <submittedName>
        <fullName evidence="1">Uncharacterized protein</fullName>
    </submittedName>
</protein>
<dbReference type="AlphaFoldDB" id="A0A7S0ISF0"/>
<reference evidence="1" key="1">
    <citation type="submission" date="2021-01" db="EMBL/GenBank/DDBJ databases">
        <authorList>
            <person name="Corre E."/>
            <person name="Pelletier E."/>
            <person name="Niang G."/>
            <person name="Scheremetjew M."/>
            <person name="Finn R."/>
            <person name="Kale V."/>
            <person name="Holt S."/>
            <person name="Cochrane G."/>
            <person name="Meng A."/>
            <person name="Brown T."/>
            <person name="Cohen L."/>
        </authorList>
    </citation>
    <scope>NUCLEOTIDE SEQUENCE</scope>
    <source>
        <strain evidence="1">RCC1130</strain>
    </source>
</reference>
<name>A0A7S0ISF0_9EUKA</name>
<gene>
    <name evidence="1" type="ORF">CLEP1334_LOCUS5791</name>
</gene>
<proteinExistence type="predicted"/>
<organism evidence="1">
    <name type="scientific">Calcidiscus leptoporus</name>
    <dbReference type="NCBI Taxonomy" id="127549"/>
    <lineage>
        <taxon>Eukaryota</taxon>
        <taxon>Haptista</taxon>
        <taxon>Haptophyta</taxon>
        <taxon>Prymnesiophyceae</taxon>
        <taxon>Coccolithales</taxon>
        <taxon>Calcidiscaceae</taxon>
        <taxon>Calcidiscus</taxon>
    </lineage>
</organism>
<dbReference type="EMBL" id="HBER01011620">
    <property type="protein sequence ID" value="CAD8530539.1"/>
    <property type="molecule type" value="Transcribed_RNA"/>
</dbReference>
<evidence type="ECO:0000313" key="1">
    <source>
        <dbReference type="EMBL" id="CAD8530539.1"/>
    </source>
</evidence>